<name>A0A8J2SSY2_9STRA</name>
<evidence type="ECO:0000313" key="2">
    <source>
        <dbReference type="Proteomes" id="UP000789595"/>
    </source>
</evidence>
<comment type="caution">
    <text evidence="1">The sequence shown here is derived from an EMBL/GenBank/DDBJ whole genome shotgun (WGS) entry which is preliminary data.</text>
</comment>
<sequence length="113" mass="12428">MPARTTNAALQQKLNELSAFAAKNERKAFVEAFVPLDCSPEDQSNYLSVLTGDDAEWAALSSEIQAIAAGATVEKIEGDQTTKAVFFFPHPFLERCDREVVFVCVDGEWRAEG</sequence>
<keyword evidence="2" id="KW-1185">Reference proteome</keyword>
<dbReference type="Proteomes" id="UP000789595">
    <property type="component" value="Unassembled WGS sequence"/>
</dbReference>
<organism evidence="1 2">
    <name type="scientific">Pelagomonas calceolata</name>
    <dbReference type="NCBI Taxonomy" id="35677"/>
    <lineage>
        <taxon>Eukaryota</taxon>
        <taxon>Sar</taxon>
        <taxon>Stramenopiles</taxon>
        <taxon>Ochrophyta</taxon>
        <taxon>Pelagophyceae</taxon>
        <taxon>Pelagomonadales</taxon>
        <taxon>Pelagomonadaceae</taxon>
        <taxon>Pelagomonas</taxon>
    </lineage>
</organism>
<protein>
    <submittedName>
        <fullName evidence="1">Uncharacterized protein</fullName>
    </submittedName>
</protein>
<dbReference type="AlphaFoldDB" id="A0A8J2SSY2"/>
<gene>
    <name evidence="1" type="ORF">PECAL_6P11630</name>
</gene>
<reference evidence="1" key="1">
    <citation type="submission" date="2021-11" db="EMBL/GenBank/DDBJ databases">
        <authorList>
            <consortium name="Genoscope - CEA"/>
            <person name="William W."/>
        </authorList>
    </citation>
    <scope>NUCLEOTIDE SEQUENCE</scope>
</reference>
<accession>A0A8J2SSY2</accession>
<dbReference type="OrthoDB" id="202664at2759"/>
<proteinExistence type="predicted"/>
<evidence type="ECO:0000313" key="1">
    <source>
        <dbReference type="EMBL" id="CAH0379535.1"/>
    </source>
</evidence>
<dbReference type="EMBL" id="CAKKNE010000006">
    <property type="protein sequence ID" value="CAH0379535.1"/>
    <property type="molecule type" value="Genomic_DNA"/>
</dbReference>